<dbReference type="Pfam" id="PF00144">
    <property type="entry name" value="Beta-lactamase"/>
    <property type="match status" value="1"/>
</dbReference>
<gene>
    <name evidence="3" type="ORF">BCM02_107387</name>
</gene>
<feature type="chain" id="PRO_5024359339" evidence="1">
    <location>
        <begin position="34"/>
        <end position="694"/>
    </location>
</feature>
<feature type="domain" description="SLH" evidence="2">
    <location>
        <begin position="571"/>
        <end position="634"/>
    </location>
</feature>
<accession>A0A5S5C615</accession>
<sequence length="694" mass="74285">MSASHRRRRSVRLLTAALIVTLSLEAGALAASAAPAAGLTAPAASPLAASADSAAAAPTSAGPKDAKEVEAFLDAFFAQASVKAKASGAAVSIVKDGKLLASKGYGIADKATNTKVDPEKTVFRIASVSKIFTATAVMQLVEQGKISLQDNIEKHLGGYKVVNPFGKPVTIEMLLTHTTGFEVREPTADNILRDPTVKPRTLEEQVKLVFPPVVREPGTSYMYDNFASSLQGYIVEKVSGEPFETYMQRHIFKPLGMTSSSFVQPKELEERLASAYDAEGKQLPLLYLSPREIPEGSMLSTASDMCKFMNAFLTSGKAPDGTVILTPASIQAMSVYRSSIHKQVPDTTYGFEAPSVPGGTNGQHVIVKGGDIDGFSSLVWLLPDQKTGVFITYNANGDIRDDLYKAFMDHYFAGAKDTYGVTGFKPQSASALGKFEGIYTDLRIGALLTHVKVAGDGTLAVKDAIGGKQTLKQVDELLFLDEKGVPMAFKLGADGQVTYAKYNNFGSYMTKLPESSGYSDVPAGHPYAEPILALQSLGQWENGSSFNPTASVSRAEFVHAVMKRFTLPPSANASIFADTAGNPYEAEIQGAAELGLVTGNSLKQFEPERAIKREEAAVIVSRLLELSGYKEPGDAAIKLAPDTGKWAVEAIRRTIQLGLHGPEVTTENGVYQFNAKRALNRQELAAILYTLLLA</sequence>
<evidence type="ECO:0000256" key="1">
    <source>
        <dbReference type="SAM" id="SignalP"/>
    </source>
</evidence>
<comment type="caution">
    <text evidence="3">The sequence shown here is derived from an EMBL/GenBank/DDBJ whole genome shotgun (WGS) entry which is preliminary data.</text>
</comment>
<dbReference type="InterPro" id="IPR001119">
    <property type="entry name" value="SLH_dom"/>
</dbReference>
<dbReference type="PANTHER" id="PTHR46825">
    <property type="entry name" value="D-ALANYL-D-ALANINE-CARBOXYPEPTIDASE/ENDOPEPTIDASE AMPH"/>
    <property type="match status" value="1"/>
</dbReference>
<dbReference type="Gene3D" id="3.40.710.10">
    <property type="entry name" value="DD-peptidase/beta-lactamase superfamily"/>
    <property type="match status" value="1"/>
</dbReference>
<proteinExistence type="predicted"/>
<dbReference type="OrthoDB" id="846150at2"/>
<dbReference type="InterPro" id="IPR012338">
    <property type="entry name" value="Beta-lactam/transpept-like"/>
</dbReference>
<protein>
    <submittedName>
        <fullName evidence="3">CubicO group peptidase (Beta-lactamase class C family)</fullName>
    </submittedName>
</protein>
<evidence type="ECO:0000259" key="2">
    <source>
        <dbReference type="PROSITE" id="PS51272"/>
    </source>
</evidence>
<reference evidence="3 4" key="1">
    <citation type="submission" date="2019-07" db="EMBL/GenBank/DDBJ databases">
        <title>Genomic Encyclopedia of Type Strains, Phase III (KMG-III): the genomes of soil and plant-associated and newly described type strains.</title>
        <authorList>
            <person name="Whitman W."/>
        </authorList>
    </citation>
    <scope>NUCLEOTIDE SEQUENCE [LARGE SCALE GENOMIC DNA]</scope>
    <source>
        <strain evidence="3 4">BL24</strain>
    </source>
</reference>
<dbReference type="Proteomes" id="UP000323257">
    <property type="component" value="Unassembled WGS sequence"/>
</dbReference>
<feature type="signal peptide" evidence="1">
    <location>
        <begin position="1"/>
        <end position="33"/>
    </location>
</feature>
<dbReference type="Pfam" id="PF00395">
    <property type="entry name" value="SLH"/>
    <property type="match status" value="1"/>
</dbReference>
<organism evidence="3 4">
    <name type="scientific">Paenibacillus methanolicus</name>
    <dbReference type="NCBI Taxonomy" id="582686"/>
    <lineage>
        <taxon>Bacteria</taxon>
        <taxon>Bacillati</taxon>
        <taxon>Bacillota</taxon>
        <taxon>Bacilli</taxon>
        <taxon>Bacillales</taxon>
        <taxon>Paenibacillaceae</taxon>
        <taxon>Paenibacillus</taxon>
    </lineage>
</organism>
<evidence type="ECO:0000313" key="3">
    <source>
        <dbReference type="EMBL" id="TYP73403.1"/>
    </source>
</evidence>
<dbReference type="InterPro" id="IPR050491">
    <property type="entry name" value="AmpC-like"/>
</dbReference>
<keyword evidence="4" id="KW-1185">Reference proteome</keyword>
<name>A0A5S5C615_9BACL</name>
<dbReference type="RefSeq" id="WP_148930945.1">
    <property type="nucleotide sequence ID" value="NZ_VNHS01000007.1"/>
</dbReference>
<evidence type="ECO:0000313" key="4">
    <source>
        <dbReference type="Proteomes" id="UP000323257"/>
    </source>
</evidence>
<dbReference type="PROSITE" id="PS51272">
    <property type="entry name" value="SLH"/>
    <property type="match status" value="1"/>
</dbReference>
<dbReference type="AlphaFoldDB" id="A0A5S5C615"/>
<dbReference type="SUPFAM" id="SSF56601">
    <property type="entry name" value="beta-lactamase/transpeptidase-like"/>
    <property type="match status" value="1"/>
</dbReference>
<dbReference type="EMBL" id="VNHS01000007">
    <property type="protein sequence ID" value="TYP73403.1"/>
    <property type="molecule type" value="Genomic_DNA"/>
</dbReference>
<dbReference type="InterPro" id="IPR001466">
    <property type="entry name" value="Beta-lactam-related"/>
</dbReference>
<keyword evidence="1" id="KW-0732">Signal</keyword>
<dbReference type="PANTHER" id="PTHR46825:SF9">
    <property type="entry name" value="BETA-LACTAMASE-RELATED DOMAIN-CONTAINING PROTEIN"/>
    <property type="match status" value="1"/>
</dbReference>